<evidence type="ECO:0000313" key="1">
    <source>
        <dbReference type="EMBL" id="ASV72882.1"/>
    </source>
</evidence>
<dbReference type="RefSeq" id="WP_095413673.1">
    <property type="nucleotide sequence ID" value="NZ_CP018477.1"/>
</dbReference>
<sequence>MPGLWILNFSHPLTPEQKKQIRALTGQRISKVIDLKCQFDPQQPFVDQMRALLDQIELTYEQWQTLPIVVNPPSFAPIACLFLAELHGRVGHFPAIMRLRPTSDVPPQFEVAEIINLQQVRDQARERRMKETAS</sequence>
<dbReference type="OrthoDB" id="597445at2"/>
<evidence type="ECO:0000313" key="2">
    <source>
        <dbReference type="Proteomes" id="UP000215086"/>
    </source>
</evidence>
<dbReference type="EMBL" id="CP018477">
    <property type="protein sequence ID" value="ASV72882.1"/>
    <property type="molecule type" value="Genomic_DNA"/>
</dbReference>
<reference evidence="1 2" key="1">
    <citation type="journal article" name="Front. Microbiol.">
        <title>Sugar Metabolism of the First Thermophilic Planctomycete Thermogutta terrifontis: Comparative Genomic and Transcriptomic Approaches.</title>
        <authorList>
            <person name="Elcheninov A.G."/>
            <person name="Menzel P."/>
            <person name="Gudbergsdottir S.R."/>
            <person name="Slesarev A.I."/>
            <person name="Kadnikov V.V."/>
            <person name="Krogh A."/>
            <person name="Bonch-Osmolovskaya E.A."/>
            <person name="Peng X."/>
            <person name="Kublanov I.V."/>
        </authorList>
    </citation>
    <scope>NUCLEOTIDE SEQUENCE [LARGE SCALE GENOMIC DNA]</scope>
    <source>
        <strain evidence="1 2">R1</strain>
    </source>
</reference>
<name>A0A286RAA0_9BACT</name>
<organism evidence="1 2">
    <name type="scientific">Thermogutta terrifontis</name>
    <dbReference type="NCBI Taxonomy" id="1331910"/>
    <lineage>
        <taxon>Bacteria</taxon>
        <taxon>Pseudomonadati</taxon>
        <taxon>Planctomycetota</taxon>
        <taxon>Planctomycetia</taxon>
        <taxon>Pirellulales</taxon>
        <taxon>Thermoguttaceae</taxon>
        <taxon>Thermogutta</taxon>
    </lineage>
</organism>
<dbReference type="CDD" id="cd09766">
    <property type="entry name" value="Csx15_I-U"/>
    <property type="match status" value="1"/>
</dbReference>
<dbReference type="Proteomes" id="UP000215086">
    <property type="component" value="Chromosome"/>
</dbReference>
<accession>A0A286RAA0</accession>
<gene>
    <name evidence="1" type="ORF">THTE_0280</name>
</gene>
<dbReference type="AlphaFoldDB" id="A0A286RAA0"/>
<dbReference type="KEGG" id="ttf:THTE_0280"/>
<dbReference type="NCBIfam" id="NF040560">
    <property type="entry name" value="CAS_Csx15"/>
    <property type="match status" value="1"/>
</dbReference>
<keyword evidence="2" id="KW-1185">Reference proteome</keyword>
<protein>
    <submittedName>
        <fullName evidence="1">Uncharacterized protein</fullName>
    </submittedName>
</protein>
<proteinExistence type="predicted"/>